<dbReference type="OrthoDB" id="1925372at2759"/>
<organism evidence="2 3">
    <name type="scientific">Ceratopteris richardii</name>
    <name type="common">Triangle waterfern</name>
    <dbReference type="NCBI Taxonomy" id="49495"/>
    <lineage>
        <taxon>Eukaryota</taxon>
        <taxon>Viridiplantae</taxon>
        <taxon>Streptophyta</taxon>
        <taxon>Embryophyta</taxon>
        <taxon>Tracheophyta</taxon>
        <taxon>Polypodiopsida</taxon>
        <taxon>Polypodiidae</taxon>
        <taxon>Polypodiales</taxon>
        <taxon>Pteridineae</taxon>
        <taxon>Pteridaceae</taxon>
        <taxon>Parkerioideae</taxon>
        <taxon>Ceratopteris</taxon>
    </lineage>
</organism>
<feature type="compositionally biased region" description="Basic and acidic residues" evidence="1">
    <location>
        <begin position="401"/>
        <end position="412"/>
    </location>
</feature>
<keyword evidence="3" id="KW-1185">Reference proteome</keyword>
<protein>
    <submittedName>
        <fullName evidence="2">Uncharacterized protein</fullName>
    </submittedName>
</protein>
<feature type="region of interest" description="Disordered" evidence="1">
    <location>
        <begin position="378"/>
        <end position="432"/>
    </location>
</feature>
<sequence length="622" mass="68469">MTWFCGSSPPAPPRPATVKAAITQLHASIVTITGICKNVGQDDKNENEGTTRGIGVLIHPTLVLTTHSTIPSAASLKDAQLSCCLDVTSLSYARRKFVPEIFFQTDAELDLTVVSCEIVAPEIETLALDTSRLSQKALRKGRIVFVMGCQVKDPEEVVILEGGIADLQKGRGLPPRLVFQAGDSHWMPGSAGFDEFGTFSFIVTSPSKKLQDSVMNGKPEESILLSKLPKQQAISIQVVKDWLEPLWRTNRDEIYRGPELSLAGATPIIVDNGFRRPSTVENPAPRQKLSVPQSDAAPRSVVPQSKDVPKSVVQQRNVVPDNKTSTPTQQVNLQTPKNVESPPQQKIEPCHSAPLQQPPEQMKPASKSIGVETIPDHLESPKLPKAAPGREKHPRGVASPREQKPKRDDFRTMKQKKGTKKQTNKKTAEPVTDSVSVQTELFVTDADVKPMMIVRPESSLDDQTERVRKGPRERWSLPADGHALDFLRGDDESPPVPTVIRRSRASLPLADARSTNLKDMERMPAWMDKYYARGRSLSEAPSRVSSAGATPPRPRRHVVSDTEPDSDNYDTASVSGSSTRSMPHGDAVYSKPTISYMQKRNSNQRDAILARQASQTQLPRWT</sequence>
<feature type="compositionally biased region" description="Polar residues" evidence="1">
    <location>
        <begin position="569"/>
        <end position="581"/>
    </location>
</feature>
<dbReference type="AlphaFoldDB" id="A0A8T2QF13"/>
<evidence type="ECO:0000313" key="2">
    <source>
        <dbReference type="EMBL" id="KAH7282218.1"/>
    </source>
</evidence>
<comment type="caution">
    <text evidence="2">The sequence shown here is derived from an EMBL/GenBank/DDBJ whole genome shotgun (WGS) entry which is preliminary data.</text>
</comment>
<feature type="compositionally biased region" description="Basic residues" evidence="1">
    <location>
        <begin position="413"/>
        <end position="424"/>
    </location>
</feature>
<dbReference type="PANTHER" id="PTHR35729:SF1">
    <property type="entry name" value="T1B9.12 PROTEIN"/>
    <property type="match status" value="1"/>
</dbReference>
<evidence type="ECO:0000256" key="1">
    <source>
        <dbReference type="SAM" id="MobiDB-lite"/>
    </source>
</evidence>
<feature type="compositionally biased region" description="Basic and acidic residues" evidence="1">
    <location>
        <begin position="463"/>
        <end position="475"/>
    </location>
</feature>
<evidence type="ECO:0000313" key="3">
    <source>
        <dbReference type="Proteomes" id="UP000825935"/>
    </source>
</evidence>
<dbReference type="EMBL" id="CM035440">
    <property type="protein sequence ID" value="KAH7282218.1"/>
    <property type="molecule type" value="Genomic_DNA"/>
</dbReference>
<feature type="compositionally biased region" description="Polar residues" evidence="1">
    <location>
        <begin position="612"/>
        <end position="622"/>
    </location>
</feature>
<reference evidence="2" key="1">
    <citation type="submission" date="2021-08" db="EMBL/GenBank/DDBJ databases">
        <title>WGS assembly of Ceratopteris richardii.</title>
        <authorList>
            <person name="Marchant D.B."/>
            <person name="Chen G."/>
            <person name="Jenkins J."/>
            <person name="Shu S."/>
            <person name="Leebens-Mack J."/>
            <person name="Grimwood J."/>
            <person name="Schmutz J."/>
            <person name="Soltis P."/>
            <person name="Soltis D."/>
            <person name="Chen Z.-H."/>
        </authorList>
    </citation>
    <scope>NUCLEOTIDE SEQUENCE</scope>
    <source>
        <strain evidence="2">Whitten #5841</strain>
        <tissue evidence="2">Leaf</tissue>
    </source>
</reference>
<dbReference type="Proteomes" id="UP000825935">
    <property type="component" value="Chromosome 35"/>
</dbReference>
<feature type="compositionally biased region" description="Polar residues" evidence="1">
    <location>
        <begin position="312"/>
        <end position="344"/>
    </location>
</feature>
<feature type="region of interest" description="Disordered" evidence="1">
    <location>
        <begin position="457"/>
        <end position="476"/>
    </location>
</feature>
<feature type="compositionally biased region" description="Polar residues" evidence="1">
    <location>
        <begin position="592"/>
        <end position="605"/>
    </location>
</feature>
<feature type="region of interest" description="Disordered" evidence="1">
    <location>
        <begin position="537"/>
        <end position="622"/>
    </location>
</feature>
<dbReference type="PANTHER" id="PTHR35729">
    <property type="entry name" value="T1B9.12 PROTEIN"/>
    <property type="match status" value="1"/>
</dbReference>
<gene>
    <name evidence="2" type="ORF">KP509_35G019800</name>
</gene>
<name>A0A8T2QF13_CERRI</name>
<feature type="region of interest" description="Disordered" evidence="1">
    <location>
        <begin position="273"/>
        <end position="366"/>
    </location>
</feature>
<accession>A0A8T2QF13</accession>
<proteinExistence type="predicted"/>